<dbReference type="AlphaFoldDB" id="A0A915J106"/>
<feature type="transmembrane region" description="Helical" evidence="1">
    <location>
        <begin position="28"/>
        <end position="53"/>
    </location>
</feature>
<dbReference type="WBParaSite" id="nRc.2.0.1.t19377-RA">
    <property type="protein sequence ID" value="nRc.2.0.1.t19377-RA"/>
    <property type="gene ID" value="nRc.2.0.1.g19377"/>
</dbReference>
<protein>
    <submittedName>
        <fullName evidence="3">Uncharacterized protein</fullName>
    </submittedName>
</protein>
<proteinExistence type="predicted"/>
<evidence type="ECO:0000313" key="3">
    <source>
        <dbReference type="WBParaSite" id="nRc.2.0.1.t19377-RA"/>
    </source>
</evidence>
<organism evidence="2 3">
    <name type="scientific">Romanomermis culicivorax</name>
    <name type="common">Nematode worm</name>
    <dbReference type="NCBI Taxonomy" id="13658"/>
    <lineage>
        <taxon>Eukaryota</taxon>
        <taxon>Metazoa</taxon>
        <taxon>Ecdysozoa</taxon>
        <taxon>Nematoda</taxon>
        <taxon>Enoplea</taxon>
        <taxon>Dorylaimia</taxon>
        <taxon>Mermithida</taxon>
        <taxon>Mermithoidea</taxon>
        <taxon>Mermithidae</taxon>
        <taxon>Romanomermis</taxon>
    </lineage>
</organism>
<evidence type="ECO:0000256" key="1">
    <source>
        <dbReference type="SAM" id="Phobius"/>
    </source>
</evidence>
<keyword evidence="1" id="KW-1133">Transmembrane helix</keyword>
<dbReference type="Proteomes" id="UP000887565">
    <property type="component" value="Unplaced"/>
</dbReference>
<keyword evidence="2" id="KW-1185">Reference proteome</keyword>
<name>A0A915J106_ROMCU</name>
<evidence type="ECO:0000313" key="2">
    <source>
        <dbReference type="Proteomes" id="UP000887565"/>
    </source>
</evidence>
<reference evidence="3" key="1">
    <citation type="submission" date="2022-11" db="UniProtKB">
        <authorList>
            <consortium name="WormBaseParasite"/>
        </authorList>
    </citation>
    <scope>IDENTIFICATION</scope>
</reference>
<sequence length="114" mass="12917">MINQRLALWPTIPGGRKFHAQRLARRNALIICLLVTMAMITFSCLLLYIFGIFGDEQEFRSYPFKRSTTSFATSTKVSIWVEDYDLIATTTRLFPRSTSTIPTIGSTTTTTKVT</sequence>
<keyword evidence="1" id="KW-0472">Membrane</keyword>
<keyword evidence="1" id="KW-0812">Transmembrane</keyword>
<accession>A0A915J106</accession>